<dbReference type="Gene3D" id="1.10.1060.10">
    <property type="entry name" value="Alpha-helical ferredoxin"/>
    <property type="match status" value="2"/>
</dbReference>
<organism evidence="9 10">
    <name type="scientific">Pleomorphomonas carboxyditropha</name>
    <dbReference type="NCBI Taxonomy" id="2023338"/>
    <lineage>
        <taxon>Bacteria</taxon>
        <taxon>Pseudomonadati</taxon>
        <taxon>Pseudomonadota</taxon>
        <taxon>Alphaproteobacteria</taxon>
        <taxon>Hyphomicrobiales</taxon>
        <taxon>Pleomorphomonadaceae</taxon>
        <taxon>Pleomorphomonas</taxon>
    </lineage>
</organism>
<feature type="domain" description="Dihydroprymidine dehydrogenase" evidence="8">
    <location>
        <begin position="35"/>
        <end position="118"/>
    </location>
</feature>
<dbReference type="EMBL" id="NQVN01000006">
    <property type="protein sequence ID" value="PIO99176.1"/>
    <property type="molecule type" value="Genomic_DNA"/>
</dbReference>
<dbReference type="Gene3D" id="3.50.50.60">
    <property type="entry name" value="FAD/NAD(P)-binding domain"/>
    <property type="match status" value="1"/>
</dbReference>
<keyword evidence="3" id="KW-0560">Oxidoreductase</keyword>
<feature type="domain" description="FAD/NAD(P)-binding" evidence="7">
    <location>
        <begin position="123"/>
        <end position="265"/>
    </location>
</feature>
<feature type="domain" description="Cysteine-rich" evidence="6">
    <location>
        <begin position="578"/>
        <end position="645"/>
    </location>
</feature>
<keyword evidence="10" id="KW-1185">Reference proteome</keyword>
<evidence type="ECO:0000259" key="6">
    <source>
        <dbReference type="Pfam" id="PF02754"/>
    </source>
</evidence>
<dbReference type="Pfam" id="PF13534">
    <property type="entry name" value="Fer4_17"/>
    <property type="match status" value="1"/>
</dbReference>
<dbReference type="InterPro" id="IPR017900">
    <property type="entry name" value="4Fe4S_Fe_S_CS"/>
</dbReference>
<evidence type="ECO:0000313" key="10">
    <source>
        <dbReference type="Proteomes" id="UP000231070"/>
    </source>
</evidence>
<evidence type="ECO:0000256" key="1">
    <source>
        <dbReference type="ARBA" id="ARBA00022485"/>
    </source>
</evidence>
<name>A0A2G9WWT0_9HYPH</name>
<dbReference type="NCBIfam" id="NF045663">
    <property type="entry name" value="diclust_near_Sec"/>
    <property type="match status" value="1"/>
</dbReference>
<keyword evidence="2" id="KW-0479">Metal-binding</keyword>
<evidence type="ECO:0000256" key="4">
    <source>
        <dbReference type="ARBA" id="ARBA00023004"/>
    </source>
</evidence>
<dbReference type="InterPro" id="IPR009051">
    <property type="entry name" value="Helical_ferredxn"/>
</dbReference>
<dbReference type="SUPFAM" id="SSF51971">
    <property type="entry name" value="Nucleotide-binding domain"/>
    <property type="match status" value="1"/>
</dbReference>
<dbReference type="OrthoDB" id="9803192at2"/>
<dbReference type="Proteomes" id="UP000231070">
    <property type="component" value="Unassembled WGS sequence"/>
</dbReference>
<protein>
    <recommendedName>
        <fullName evidence="11">Amine oxidase</fullName>
    </recommendedName>
</protein>
<evidence type="ECO:0000313" key="9">
    <source>
        <dbReference type="EMBL" id="PIO99176.1"/>
    </source>
</evidence>
<evidence type="ECO:0000256" key="2">
    <source>
        <dbReference type="ARBA" id="ARBA00022723"/>
    </source>
</evidence>
<reference evidence="9 10" key="1">
    <citation type="submission" date="2017-08" db="EMBL/GenBank/DDBJ databases">
        <title>Pleomorphomonas carboxidotrophicus sp. nov., a new mesophilic hydrogenogenic carboxidotroph.</title>
        <authorList>
            <person name="Esquivel-Elizondo S."/>
            <person name="Krajmalnik-Brown R."/>
            <person name="Maldonado J."/>
        </authorList>
    </citation>
    <scope>NUCLEOTIDE SEQUENCE [LARGE SCALE GENOMIC DNA]</scope>
    <source>
        <strain evidence="9 10">SVCO-16</strain>
    </source>
</reference>
<dbReference type="AlphaFoldDB" id="A0A2G9WWT0"/>
<evidence type="ECO:0000256" key="3">
    <source>
        <dbReference type="ARBA" id="ARBA00023002"/>
    </source>
</evidence>
<feature type="domain" description="Cysteine-rich" evidence="6">
    <location>
        <begin position="462"/>
        <end position="543"/>
    </location>
</feature>
<dbReference type="Pfam" id="PF02754">
    <property type="entry name" value="CCG"/>
    <property type="match status" value="2"/>
</dbReference>
<dbReference type="GO" id="GO:0016491">
    <property type="term" value="F:oxidoreductase activity"/>
    <property type="evidence" value="ECO:0007669"/>
    <property type="project" value="UniProtKB-KW"/>
</dbReference>
<dbReference type="PANTHER" id="PTHR43255">
    <property type="entry name" value="IRON-SULFUR-BINDING OXIDOREDUCTASE FADF-RELATED-RELATED"/>
    <property type="match status" value="1"/>
</dbReference>
<dbReference type="InterPro" id="IPR051460">
    <property type="entry name" value="HdrC_iron-sulfur_subunit"/>
</dbReference>
<dbReference type="InterPro" id="IPR036188">
    <property type="entry name" value="FAD/NAD-bd_sf"/>
</dbReference>
<keyword evidence="5" id="KW-0411">Iron-sulfur</keyword>
<comment type="caution">
    <text evidence="9">The sequence shown here is derived from an EMBL/GenBank/DDBJ whole genome shotgun (WGS) entry which is preliminary data.</text>
</comment>
<dbReference type="SUPFAM" id="SSF46548">
    <property type="entry name" value="alpha-helical ferredoxin"/>
    <property type="match status" value="1"/>
</dbReference>
<dbReference type="Pfam" id="PF07992">
    <property type="entry name" value="Pyr_redox_2"/>
    <property type="match status" value="1"/>
</dbReference>
<dbReference type="GO" id="GO:0005886">
    <property type="term" value="C:plasma membrane"/>
    <property type="evidence" value="ECO:0007669"/>
    <property type="project" value="TreeGrafter"/>
</dbReference>
<dbReference type="PROSITE" id="PS00198">
    <property type="entry name" value="4FE4S_FER_1"/>
    <property type="match status" value="1"/>
</dbReference>
<dbReference type="InterPro" id="IPR004017">
    <property type="entry name" value="Cys_rich_dom"/>
</dbReference>
<evidence type="ECO:0000259" key="8">
    <source>
        <dbReference type="Pfam" id="PF14691"/>
    </source>
</evidence>
<accession>A0A2G9WWT0</accession>
<dbReference type="GO" id="GO:0046872">
    <property type="term" value="F:metal ion binding"/>
    <property type="evidence" value="ECO:0007669"/>
    <property type="project" value="UniProtKB-KW"/>
</dbReference>
<gene>
    <name evidence="9" type="ORF">CJ014_11945</name>
</gene>
<evidence type="ECO:0008006" key="11">
    <source>
        <dbReference type="Google" id="ProtNLM"/>
    </source>
</evidence>
<dbReference type="PANTHER" id="PTHR43255:SF1">
    <property type="entry name" value="IRON-SULFUR-BINDING OXIDOREDUCTASE FADF-RELATED"/>
    <property type="match status" value="1"/>
</dbReference>
<keyword evidence="4" id="KW-0408">Iron</keyword>
<proteinExistence type="predicted"/>
<dbReference type="InterPro" id="IPR023753">
    <property type="entry name" value="FAD/NAD-binding_dom"/>
</dbReference>
<dbReference type="InterPro" id="IPR028261">
    <property type="entry name" value="DPD_II"/>
</dbReference>
<evidence type="ECO:0000256" key="5">
    <source>
        <dbReference type="ARBA" id="ARBA00023014"/>
    </source>
</evidence>
<sequence>MRAARPSPGPPVANSRRERRIETIMDGDQVKAWEALCIEEQPPACSAACPLHVDARAMAEKMAAGDFTGAIALYARVVPFPAIVAHICEHPCETVCRRAEAGGAVRIGALERALVEEAYPTVRRSAQRARKPKAVAVVGAGLAGLTAAFDLVMKGHAVTVFEADAQPLDRLHRDYRPAVLPPSAIEADVGALIKLGVDIRCRQRIGGDASLSLDALIADHDAVLMASGPGPASAFAATLRLNASGRIEVDRETRATSHPKVFASGLHDGSEEGWSAIGSAADGRRAAGSIDRFLQGASLTASRGGEAAGSCLYVEVGSHAAMPPVEAADPAAGYGHAEAIAEAARCFPCHCLECVKACPYLAHYKTYPKRAVREIYNNDSIIMGNRKSNRMIDSCALCGLCETLCPNDLAMGEVCLDARRSMVERGHMPASHHDFALRDMAFSRSDEVAFIRHQPGHDRSAVLFFPGCQLPASAPRQVEAVYRHLSERLPGGVGFMLDCCGAPAHWSGRLALHREVLDHLRTVWEEQGRPRVVTACSTCLKQIGEFLPDIPVASLWTELVAVGLPDVVAPRPVAGPLAIHDPCTGRHAHAVQAAVRSIAASLGAEVRELTGAEKTTCCGYGGLASFANPEVGNAFVDRRIEESDDDYLAYCAMCRDNFARRGKRALHLIDLVFPDADDPAARPDPGFSGRRDNRQRLRRRLLRDLWGESMSDPVPIPLVMTDAVRADIERKLLLIDDIAEVIAEAERTGRALKDRASGHLTASGRIGTVTTWVEYQPTDAGFVVHRAYGHRMQVEVKP</sequence>
<dbReference type="GO" id="GO:0051539">
    <property type="term" value="F:4 iron, 4 sulfur cluster binding"/>
    <property type="evidence" value="ECO:0007669"/>
    <property type="project" value="UniProtKB-KW"/>
</dbReference>
<evidence type="ECO:0000259" key="7">
    <source>
        <dbReference type="Pfam" id="PF07992"/>
    </source>
</evidence>
<dbReference type="Pfam" id="PF14691">
    <property type="entry name" value="Fer4_20"/>
    <property type="match status" value="1"/>
</dbReference>
<keyword evidence="1" id="KW-0004">4Fe-4S</keyword>